<reference evidence="3 4" key="1">
    <citation type="submission" date="2022-11" db="EMBL/GenBank/DDBJ databases">
        <title>The characterization of three novel Bacteroidetes species and genomic analysis of their roles in tidal elemental geochemical cycles.</title>
        <authorList>
            <person name="Ma K.-J."/>
        </authorList>
    </citation>
    <scope>NUCLEOTIDE SEQUENCE [LARGE SCALE GENOMIC DNA]</scope>
    <source>
        <strain evidence="3 4">M82</strain>
    </source>
</reference>
<dbReference type="InterPro" id="IPR039461">
    <property type="entry name" value="Peptidase_M49"/>
</dbReference>
<protein>
    <submittedName>
        <fullName evidence="3">Zn-dependent hydrolase</fullName>
    </submittedName>
</protein>
<sequence length="553" mass="62059">MKPRHILFASAMAAATFGCSSSTTEGTEAATEAVATDELQQKLDTYTSVRLTADLSHLSENERKMIPLLIEASDIMNKLFWYEAYGKSDSLLATLDSESAKKYTRINYGPWDRLNNNEPFIPGVGPKPEGANFYPTDITKEEFEQAELKDKASQYTFLRRDENGKLITVPYHVQFKEEVQRVAELLKQAAGLAEDAGLKKYLTLRAEAMLTDNYQPSDLAWMDMKDNKLDIVIGPIETYEDKLFGYKAAHEAYVLVKDLEWSDRLSKYAAFLPELQRGLPVPAKYKTETPGTDSDLNAYDVVYYAGDSNAGSKTIAINLPNDEEVQLKKGTRRLQLKNAMQAKFDKIMEPIADELIVEDQQQFVTFDAFFANTMFHEVAHGLGIKNTINNKGTVREALKEHASALEEGKADILGLYMITQLHEKGEVEGDLKEYYTTFLAGIFRSVRFGAASAHGKANMVRFNFFKDNGAFERDEETGKYRVNYEKMREAMNKLSEKILTLQGNGDYAGVGSLLNEQGQISAQLQADLDRLSEANIPVDIVFEQGTEVLGLKQ</sequence>
<keyword evidence="4" id="KW-1185">Reference proteome</keyword>
<dbReference type="Proteomes" id="UP001207228">
    <property type="component" value="Unassembled WGS sequence"/>
</dbReference>
<dbReference type="PROSITE" id="PS51257">
    <property type="entry name" value="PROKAR_LIPOPROTEIN"/>
    <property type="match status" value="1"/>
</dbReference>
<proteinExistence type="predicted"/>
<keyword evidence="1" id="KW-0479">Metal-binding</keyword>
<comment type="caution">
    <text evidence="3">The sequence shown here is derived from an EMBL/GenBank/DDBJ whole genome shotgun (WGS) entry which is preliminary data.</text>
</comment>
<keyword evidence="2 3" id="KW-0378">Hydrolase</keyword>
<dbReference type="RefSeq" id="WP_266052122.1">
    <property type="nucleotide sequence ID" value="NZ_JAPFQO010000005.1"/>
</dbReference>
<dbReference type="PANTHER" id="PTHR23422:SF9">
    <property type="entry name" value="ZN-DEPENDENT HYDROLASE"/>
    <property type="match status" value="1"/>
</dbReference>
<evidence type="ECO:0000256" key="2">
    <source>
        <dbReference type="ARBA" id="ARBA00022801"/>
    </source>
</evidence>
<organism evidence="3 4">
    <name type="scientific">Pontibacter anaerobius</name>
    <dbReference type="NCBI Taxonomy" id="2993940"/>
    <lineage>
        <taxon>Bacteria</taxon>
        <taxon>Pseudomonadati</taxon>
        <taxon>Bacteroidota</taxon>
        <taxon>Cytophagia</taxon>
        <taxon>Cytophagales</taxon>
        <taxon>Hymenobacteraceae</taxon>
        <taxon>Pontibacter</taxon>
    </lineage>
</organism>
<name>A0ABT3RDX9_9BACT</name>
<gene>
    <name evidence="3" type="ORF">OO017_08870</name>
</gene>
<evidence type="ECO:0000256" key="1">
    <source>
        <dbReference type="ARBA" id="ARBA00022723"/>
    </source>
</evidence>
<dbReference type="EMBL" id="JAPFQO010000005">
    <property type="protein sequence ID" value="MCX2740054.1"/>
    <property type="molecule type" value="Genomic_DNA"/>
</dbReference>
<evidence type="ECO:0000313" key="4">
    <source>
        <dbReference type="Proteomes" id="UP001207228"/>
    </source>
</evidence>
<dbReference type="PANTHER" id="PTHR23422">
    <property type="entry name" value="DIPEPTIDYL PEPTIDASE III-RELATED"/>
    <property type="match status" value="1"/>
</dbReference>
<accession>A0ABT3RDX9</accession>
<dbReference type="GO" id="GO:0016787">
    <property type="term" value="F:hydrolase activity"/>
    <property type="evidence" value="ECO:0007669"/>
    <property type="project" value="UniProtKB-KW"/>
</dbReference>
<dbReference type="Gene3D" id="3.30.540.30">
    <property type="match status" value="1"/>
</dbReference>
<evidence type="ECO:0000313" key="3">
    <source>
        <dbReference type="EMBL" id="MCX2740054.1"/>
    </source>
</evidence>
<dbReference type="Pfam" id="PF03571">
    <property type="entry name" value="Peptidase_M49"/>
    <property type="match status" value="1"/>
</dbReference>